<reference evidence="2" key="1">
    <citation type="submission" date="2025-08" db="UniProtKB">
        <authorList>
            <consortium name="RefSeq"/>
        </authorList>
    </citation>
    <scope>IDENTIFICATION</scope>
    <source>
        <tissue evidence="2">Whole insect</tissue>
    </source>
</reference>
<organism evidence="2">
    <name type="scientific">Diabrotica virgifera virgifera</name>
    <name type="common">western corn rootworm</name>
    <dbReference type="NCBI Taxonomy" id="50390"/>
    <lineage>
        <taxon>Eukaryota</taxon>
        <taxon>Metazoa</taxon>
        <taxon>Ecdysozoa</taxon>
        <taxon>Arthropoda</taxon>
        <taxon>Hexapoda</taxon>
        <taxon>Insecta</taxon>
        <taxon>Pterygota</taxon>
        <taxon>Neoptera</taxon>
        <taxon>Endopterygota</taxon>
        <taxon>Coleoptera</taxon>
        <taxon>Polyphaga</taxon>
        <taxon>Cucujiformia</taxon>
        <taxon>Chrysomeloidea</taxon>
        <taxon>Chrysomelidae</taxon>
        <taxon>Galerucinae</taxon>
        <taxon>Diabroticina</taxon>
        <taxon>Diabroticites</taxon>
        <taxon>Diabrotica</taxon>
    </lineage>
</organism>
<protein>
    <submittedName>
        <fullName evidence="2">Uncharacterized protein LOC114333535</fullName>
    </submittedName>
</protein>
<feature type="region of interest" description="Disordered" evidence="1">
    <location>
        <begin position="131"/>
        <end position="167"/>
    </location>
</feature>
<dbReference type="InParanoid" id="A0A6P7G3T1"/>
<accession>A0A6P7G3T1</accession>
<proteinExistence type="predicted"/>
<evidence type="ECO:0000256" key="1">
    <source>
        <dbReference type="SAM" id="MobiDB-lite"/>
    </source>
</evidence>
<dbReference type="AlphaFoldDB" id="A0A6P7G3T1"/>
<gene>
    <name evidence="2" type="primary">LOC114333535</name>
</gene>
<dbReference type="RefSeq" id="XP_028139225.1">
    <property type="nucleotide sequence ID" value="XM_028283424.1"/>
</dbReference>
<sequence>MLIFCLYTSVTRFLNYYFIDAVQSSVKIPKSVAEVIKCVHQTKWNLIKTRQEVNKGYKEICIPLLEKCRFLLYEVKPAISLEMEAFKKVNVLYKEPRVRTLVKKVIKDLKCGRHTSEIQKPEDIVNATIQSQSIERHKSSEDISKMRKASSDGKISESKSETDDVNNEIKNSTQKAAVVTETFNTNASKPTKNCGDMKNDLEEKWAVEKTENITRVEPTPQDKEKKLETQLMLTGIVTKLHEKQMKKVSNENLDMIHSILQFVTNSSCDIEILRKVMYNQVSF</sequence>
<name>A0A6P7G3T1_DIAVI</name>
<evidence type="ECO:0000313" key="2">
    <source>
        <dbReference type="RefSeq" id="XP_028139225.1"/>
    </source>
</evidence>
<feature type="compositionally biased region" description="Basic and acidic residues" evidence="1">
    <location>
        <begin position="134"/>
        <end position="162"/>
    </location>
</feature>